<comment type="caution">
    <text evidence="1">The sequence shown here is derived from an EMBL/GenBank/DDBJ whole genome shotgun (WGS) entry which is preliminary data.</text>
</comment>
<organism evidence="1 2">
    <name type="scientific">Eretmocerus hayati</name>
    <dbReference type="NCBI Taxonomy" id="131215"/>
    <lineage>
        <taxon>Eukaryota</taxon>
        <taxon>Metazoa</taxon>
        <taxon>Ecdysozoa</taxon>
        <taxon>Arthropoda</taxon>
        <taxon>Hexapoda</taxon>
        <taxon>Insecta</taxon>
        <taxon>Pterygota</taxon>
        <taxon>Neoptera</taxon>
        <taxon>Endopterygota</taxon>
        <taxon>Hymenoptera</taxon>
        <taxon>Apocrita</taxon>
        <taxon>Proctotrupomorpha</taxon>
        <taxon>Chalcidoidea</taxon>
        <taxon>Aphelinidae</taxon>
        <taxon>Aphelininae</taxon>
        <taxon>Eretmocerus</taxon>
    </lineage>
</organism>
<name>A0ACC2NYR1_9HYME</name>
<dbReference type="EMBL" id="CM056742">
    <property type="protein sequence ID" value="KAJ8676420.1"/>
    <property type="molecule type" value="Genomic_DNA"/>
</dbReference>
<accession>A0ACC2NYR1</accession>
<evidence type="ECO:0000313" key="1">
    <source>
        <dbReference type="EMBL" id="KAJ8676420.1"/>
    </source>
</evidence>
<dbReference type="Proteomes" id="UP001239111">
    <property type="component" value="Chromosome 2"/>
</dbReference>
<evidence type="ECO:0000313" key="2">
    <source>
        <dbReference type="Proteomes" id="UP001239111"/>
    </source>
</evidence>
<keyword evidence="2" id="KW-1185">Reference proteome</keyword>
<sequence>MACLLMNQNDVQLSIPASETSDNVTYYLIDIRIANVKWTVKHRYSEFAELHETLVLDHCVDKDILPPKKYIGNKSESFVEKRRIGLEIYLNSVYNYLKKIMPRPLATFLELHIYETFFLLQNLACRFFNEGVTLLQSSQSFTFDVIQMHAISERLKQPRPALEVSDKKYDFSHVLDFTSHLKDVIIKGCDSAYGTSNIFPSTLSIELTSFKNVEIFTIDNYPVDKIYNMGNLRDTVRTLKVHNTKLKSITELTMCEEVHKHISSANDSHVWMKVTYLDLSDNQIEVIDEAIKLLPHIEKLFLNNNRLKEINHVTFLPRLSQLHLASNNFTNLPENLHTKLGKIVYIDLSQNKLTSLASFSKLYCLEGLDVSCNRIENIEEVKYVGNLPCLENLRLTGNPVSTIVDYRVKVLEPFGKRAADIYLDNEKPDQKELDTVSVFQALRIAREGKSPTFSNADAPLFSAEIPPGR</sequence>
<protein>
    <submittedName>
        <fullName evidence="1">Uncharacterized protein</fullName>
    </submittedName>
</protein>
<proteinExistence type="predicted"/>
<reference evidence="1" key="1">
    <citation type="submission" date="2023-04" db="EMBL/GenBank/DDBJ databases">
        <title>A chromosome-level genome assembly of the parasitoid wasp Eretmocerus hayati.</title>
        <authorList>
            <person name="Zhong Y."/>
            <person name="Liu S."/>
            <person name="Liu Y."/>
        </authorList>
    </citation>
    <scope>NUCLEOTIDE SEQUENCE</scope>
    <source>
        <strain evidence="1">ZJU_SS_LIU_2023</strain>
    </source>
</reference>
<gene>
    <name evidence="1" type="ORF">QAD02_012207</name>
</gene>